<feature type="transmembrane region" description="Helical" evidence="2">
    <location>
        <begin position="283"/>
        <end position="303"/>
    </location>
</feature>
<keyword evidence="2" id="KW-0472">Membrane</keyword>
<dbReference type="RefSeq" id="WP_129343499.1">
    <property type="nucleotide sequence ID" value="NZ_JACIDD010000004.1"/>
</dbReference>
<dbReference type="OrthoDB" id="1628901at2"/>
<organism evidence="4 5">
    <name type="scientific">Sphingomonas desiccabilis</name>
    <dbReference type="NCBI Taxonomy" id="429134"/>
    <lineage>
        <taxon>Bacteria</taxon>
        <taxon>Pseudomonadati</taxon>
        <taxon>Pseudomonadota</taxon>
        <taxon>Alphaproteobacteria</taxon>
        <taxon>Sphingomonadales</taxon>
        <taxon>Sphingomonadaceae</taxon>
        <taxon>Sphingomonas</taxon>
    </lineage>
</organism>
<dbReference type="CDD" id="cd07341">
    <property type="entry name" value="M56_BlaR1_MecR1_like"/>
    <property type="match status" value="1"/>
</dbReference>
<keyword evidence="2" id="KW-0812">Transmembrane</keyword>
<gene>
    <name evidence="4" type="ORF">EO081_16350</name>
</gene>
<reference evidence="4 5" key="1">
    <citation type="submission" date="2019-01" db="EMBL/GenBank/DDBJ databases">
        <title>Sphingomonas mucosissima sp. nov. and Sphingomonas desiccabilis sp. nov., from biological soil crusts in the Colorado Plateau, USA.</title>
        <authorList>
            <person name="Zhu D."/>
        </authorList>
    </citation>
    <scope>NUCLEOTIDE SEQUENCE [LARGE SCALE GENOMIC DNA]</scope>
    <source>
        <strain evidence="4 5">CP1D</strain>
    </source>
</reference>
<feature type="transmembrane region" description="Helical" evidence="2">
    <location>
        <begin position="96"/>
        <end position="114"/>
    </location>
</feature>
<keyword evidence="5" id="KW-1185">Reference proteome</keyword>
<dbReference type="InterPro" id="IPR052173">
    <property type="entry name" value="Beta-lactam_resp_regulator"/>
</dbReference>
<proteinExistence type="predicted"/>
<feature type="domain" description="Peptidase M56" evidence="3">
    <location>
        <begin position="7"/>
        <end position="271"/>
    </location>
</feature>
<evidence type="ECO:0000256" key="2">
    <source>
        <dbReference type="SAM" id="Phobius"/>
    </source>
</evidence>
<name>A0A4Q2IKY1_9SPHN</name>
<dbReference type="InterPro" id="IPR008756">
    <property type="entry name" value="Peptidase_M56"/>
</dbReference>
<evidence type="ECO:0000256" key="1">
    <source>
        <dbReference type="SAM" id="MobiDB-lite"/>
    </source>
</evidence>
<protein>
    <submittedName>
        <fullName evidence="4">Peptidase M56</fullName>
    </submittedName>
</protein>
<feature type="region of interest" description="Disordered" evidence="1">
    <location>
        <begin position="334"/>
        <end position="363"/>
    </location>
</feature>
<feature type="transmembrane region" description="Helical" evidence="2">
    <location>
        <begin position="33"/>
        <end position="51"/>
    </location>
</feature>
<comment type="caution">
    <text evidence="4">The sequence shown here is derived from an EMBL/GenBank/DDBJ whole genome shotgun (WGS) entry which is preliminary data.</text>
</comment>
<sequence length="511" mass="53852">MIGWAVETLIASTLLMLLVLVLRAPTRRAFGPSVAYALWLLPAIRMALPPLPSPLRLVETSPIGAPIPPGALMLMQPVAAIPAVPQGWGMADVPGLAVLFWFAGAAFFFCWHVVRHAQFCRRVLASGRGYDVAQGRVRVFETDAASGPLAFGVWRRYVAFPRDFAERYDDQERTLALAHELGHHARGDLLANWIALAVLACHWFDPIAWRAFRAFRADQEMACDAMVLARARPGVRHAYGRAIVKSAHGGAVSAACHLHTVNEIKGRLKMLSKHRSVSPFRRVAGSVGIAGIAMGALGLTASGTHAAETLRTRVSHTTGIDITRIELPTPQLLQASVPMPPSPPTAPGAPLPPAAPAAPAPGVAPVAAPVPPVPPTPPVVVTAHRGAGGEPVFESNCGNEGQPGAYVINRRQGDRTVMVVCNDRINATVQAATASGAQATAAAASAQAAANIDAAAIQRNALSSALAGLRGTRATLATNPNLPAEDRKEALAEIDQSIAEIEHQIAHPEVD</sequence>
<dbReference type="PANTHER" id="PTHR34978:SF3">
    <property type="entry name" value="SLR0241 PROTEIN"/>
    <property type="match status" value="1"/>
</dbReference>
<feature type="compositionally biased region" description="Pro residues" evidence="1">
    <location>
        <begin position="338"/>
        <end position="359"/>
    </location>
</feature>
<dbReference type="Proteomes" id="UP000292347">
    <property type="component" value="Unassembled WGS sequence"/>
</dbReference>
<evidence type="ECO:0000259" key="3">
    <source>
        <dbReference type="Pfam" id="PF05569"/>
    </source>
</evidence>
<dbReference type="EMBL" id="SDPT01000004">
    <property type="protein sequence ID" value="RXZ29911.1"/>
    <property type="molecule type" value="Genomic_DNA"/>
</dbReference>
<dbReference type="PANTHER" id="PTHR34978">
    <property type="entry name" value="POSSIBLE SENSOR-TRANSDUCER PROTEIN BLAR"/>
    <property type="match status" value="1"/>
</dbReference>
<evidence type="ECO:0000313" key="5">
    <source>
        <dbReference type="Proteomes" id="UP000292347"/>
    </source>
</evidence>
<accession>A0A4Q2IKY1</accession>
<keyword evidence="2" id="KW-1133">Transmembrane helix</keyword>
<dbReference type="Pfam" id="PF05569">
    <property type="entry name" value="Peptidase_M56"/>
    <property type="match status" value="1"/>
</dbReference>
<dbReference type="AlphaFoldDB" id="A0A4Q2IKY1"/>
<evidence type="ECO:0000313" key="4">
    <source>
        <dbReference type="EMBL" id="RXZ29911.1"/>
    </source>
</evidence>